<proteinExistence type="predicted"/>
<evidence type="ECO:0000313" key="3">
    <source>
        <dbReference type="Proteomes" id="UP000266172"/>
    </source>
</evidence>
<evidence type="ECO:0000313" key="2">
    <source>
        <dbReference type="EMBL" id="RGS41892.1"/>
    </source>
</evidence>
<dbReference type="EMBL" id="QRVL01000001">
    <property type="protein sequence ID" value="RGS41892.1"/>
    <property type="molecule type" value="Genomic_DNA"/>
</dbReference>
<feature type="compositionally biased region" description="Basic and acidic residues" evidence="1">
    <location>
        <begin position="36"/>
        <end position="55"/>
    </location>
</feature>
<protein>
    <submittedName>
        <fullName evidence="2">MerR family transcriptional regulator</fullName>
    </submittedName>
</protein>
<organism evidence="2 3">
    <name type="scientific">Roseburia hominis</name>
    <dbReference type="NCBI Taxonomy" id="301301"/>
    <lineage>
        <taxon>Bacteria</taxon>
        <taxon>Bacillati</taxon>
        <taxon>Bacillota</taxon>
        <taxon>Clostridia</taxon>
        <taxon>Lachnospirales</taxon>
        <taxon>Lachnospiraceae</taxon>
        <taxon>Roseburia</taxon>
    </lineage>
</organism>
<dbReference type="AlphaFoldDB" id="A0A395VEH0"/>
<sequence>MATENKEKAKGEAIFPLTQEQINQIAAIGAKEGVRAYKEEQKKEERRRKKEDSKVRKTKKLLSSYRRIKATLSDGKQFTPEEQAELRWKFIEDLMGNTREIAGKSERTIKDTERKREEDLYCVFRIEKATEMYREECEKSGSEEAKRRYRELSMMYLGEKPYTVQEISEVENISDKTVYKDIGIACGIVAIYLLGADF</sequence>
<evidence type="ECO:0000256" key="1">
    <source>
        <dbReference type="SAM" id="MobiDB-lite"/>
    </source>
</evidence>
<dbReference type="RefSeq" id="WP_118096171.1">
    <property type="nucleotide sequence ID" value="NZ_QRVL01000001.1"/>
</dbReference>
<comment type="caution">
    <text evidence="2">The sequence shown here is derived from an EMBL/GenBank/DDBJ whole genome shotgun (WGS) entry which is preliminary data.</text>
</comment>
<reference evidence="2 3" key="1">
    <citation type="submission" date="2018-08" db="EMBL/GenBank/DDBJ databases">
        <title>A genome reference for cultivated species of the human gut microbiota.</title>
        <authorList>
            <person name="Zou Y."/>
            <person name="Xue W."/>
            <person name="Luo G."/>
        </authorList>
    </citation>
    <scope>NUCLEOTIDE SEQUENCE [LARGE SCALE GENOMIC DNA]</scope>
    <source>
        <strain evidence="2 3">AF22-12AC</strain>
    </source>
</reference>
<feature type="region of interest" description="Disordered" evidence="1">
    <location>
        <begin position="36"/>
        <end position="58"/>
    </location>
</feature>
<name>A0A395VEH0_9FIRM</name>
<gene>
    <name evidence="2" type="ORF">DWX93_00705</name>
</gene>
<accession>A0A395VEH0</accession>
<dbReference type="Proteomes" id="UP000266172">
    <property type="component" value="Unassembled WGS sequence"/>
</dbReference>